<sequence length="116" mass="12894">MNNAKYLGMNRGNGRAIVDLEHIRQSVSDILITPIGSRVMRRSYGSLLSELLDQPQNDVLRLQMMAACYSALLQWEPRIRLTGISCNTTFDGKMVVDITGNRTDTPDSFSLSVSVS</sequence>
<dbReference type="InterPro" id="IPR007048">
    <property type="entry name" value="IraD/Gp25-like"/>
</dbReference>
<gene>
    <name evidence="2" type="ORF">PWN146_00179</name>
</gene>
<dbReference type="SUPFAM" id="SSF160719">
    <property type="entry name" value="gpW/gp25-like"/>
    <property type="match status" value="1"/>
</dbReference>
<feature type="domain" description="IraD/Gp25-like" evidence="1">
    <location>
        <begin position="20"/>
        <end position="105"/>
    </location>
</feature>
<accession>A0A1C3H918</accession>
<name>A0A1C3H918_SERMA</name>
<dbReference type="Gene3D" id="3.10.450.40">
    <property type="match status" value="1"/>
</dbReference>
<organism evidence="2">
    <name type="scientific">Serratia marcescens</name>
    <dbReference type="NCBI Taxonomy" id="615"/>
    <lineage>
        <taxon>Bacteria</taxon>
        <taxon>Pseudomonadati</taxon>
        <taxon>Pseudomonadota</taxon>
        <taxon>Gammaproteobacteria</taxon>
        <taxon>Enterobacterales</taxon>
        <taxon>Yersiniaceae</taxon>
        <taxon>Serratia</taxon>
    </lineage>
</organism>
<reference evidence="2" key="1">
    <citation type="submission" date="2016-05" db="EMBL/GenBank/DDBJ databases">
        <authorList>
            <person name="Cock P.J.A."/>
            <person name="Cock P.J.A."/>
        </authorList>
    </citation>
    <scope>NUCLEOTIDE SEQUENCE</scope>
    <source>
        <strain evidence="2">PWN146_assembly</strain>
    </source>
</reference>
<proteinExistence type="predicted"/>
<protein>
    <submittedName>
        <fullName evidence="2">Gene 25-like lysozyme</fullName>
    </submittedName>
</protein>
<evidence type="ECO:0000313" key="2">
    <source>
        <dbReference type="EMBL" id="SAY41523.1"/>
    </source>
</evidence>
<dbReference type="AlphaFoldDB" id="A0A1C3H918"/>
<dbReference type="EMBL" id="LT575490">
    <property type="protein sequence ID" value="SAY41523.1"/>
    <property type="molecule type" value="Genomic_DNA"/>
</dbReference>
<evidence type="ECO:0000259" key="1">
    <source>
        <dbReference type="Pfam" id="PF04965"/>
    </source>
</evidence>
<dbReference type="Pfam" id="PF04965">
    <property type="entry name" value="GPW_gp25"/>
    <property type="match status" value="1"/>
</dbReference>